<keyword evidence="4 9" id="KW-0812">Transmembrane</keyword>
<dbReference type="STRING" id="905079.L1I909"/>
<evidence type="ECO:0000313" key="13">
    <source>
        <dbReference type="Proteomes" id="UP000011087"/>
    </source>
</evidence>
<reference evidence="13" key="2">
    <citation type="submission" date="2012-11" db="EMBL/GenBank/DDBJ databases">
        <authorList>
            <person name="Kuo A."/>
            <person name="Curtis B.A."/>
            <person name="Tanifuji G."/>
            <person name="Burki F."/>
            <person name="Gruber A."/>
            <person name="Irimia M."/>
            <person name="Maruyama S."/>
            <person name="Arias M.C."/>
            <person name="Ball S.G."/>
            <person name="Gile G.H."/>
            <person name="Hirakawa Y."/>
            <person name="Hopkins J.F."/>
            <person name="Rensing S.A."/>
            <person name="Schmutz J."/>
            <person name="Symeonidi A."/>
            <person name="Elias M."/>
            <person name="Eveleigh R.J."/>
            <person name="Herman E.K."/>
            <person name="Klute M.J."/>
            <person name="Nakayama T."/>
            <person name="Obornik M."/>
            <person name="Reyes-Prieto A."/>
            <person name="Armbrust E.V."/>
            <person name="Aves S.J."/>
            <person name="Beiko R.G."/>
            <person name="Coutinho P."/>
            <person name="Dacks J.B."/>
            <person name="Durnford D.G."/>
            <person name="Fast N.M."/>
            <person name="Green B.R."/>
            <person name="Grisdale C."/>
            <person name="Hempe F."/>
            <person name="Henrissat B."/>
            <person name="Hoppner M.P."/>
            <person name="Ishida K.-I."/>
            <person name="Kim E."/>
            <person name="Koreny L."/>
            <person name="Kroth P.G."/>
            <person name="Liu Y."/>
            <person name="Malik S.-B."/>
            <person name="Maier U.G."/>
            <person name="McRose D."/>
            <person name="Mock T."/>
            <person name="Neilson J.A."/>
            <person name="Onodera N.T."/>
            <person name="Poole A.M."/>
            <person name="Pritham E.J."/>
            <person name="Richards T.A."/>
            <person name="Rocap G."/>
            <person name="Roy S.W."/>
            <person name="Sarai C."/>
            <person name="Schaack S."/>
            <person name="Shirato S."/>
            <person name="Slamovits C.H."/>
            <person name="Spencer D.F."/>
            <person name="Suzuki S."/>
            <person name="Worden A.Z."/>
            <person name="Zauner S."/>
            <person name="Barry K."/>
            <person name="Bell C."/>
            <person name="Bharti A.K."/>
            <person name="Crow J.A."/>
            <person name="Grimwood J."/>
            <person name="Kramer R."/>
            <person name="Lindquist E."/>
            <person name="Lucas S."/>
            <person name="Salamov A."/>
            <person name="McFadden G.I."/>
            <person name="Lane C.E."/>
            <person name="Keeling P.J."/>
            <person name="Gray M.W."/>
            <person name="Grigoriev I.V."/>
            <person name="Archibald J.M."/>
        </authorList>
    </citation>
    <scope>NUCLEOTIDE SEQUENCE</scope>
    <source>
        <strain evidence="13">CCMP2712</strain>
    </source>
</reference>
<comment type="similarity">
    <text evidence="2 9">Belongs to the V-ATPase 116 kDa subunit family.</text>
</comment>
<dbReference type="PANTHER" id="PTHR11629:SF63">
    <property type="entry name" value="V-TYPE PROTON ATPASE SUBUNIT A"/>
    <property type="match status" value="1"/>
</dbReference>
<dbReference type="PANTHER" id="PTHR11629">
    <property type="entry name" value="VACUOLAR PROTON ATPASES"/>
    <property type="match status" value="1"/>
</dbReference>
<dbReference type="GO" id="GO:0000220">
    <property type="term" value="C:vacuolar proton-transporting V-type ATPase, V0 domain"/>
    <property type="evidence" value="ECO:0007669"/>
    <property type="project" value="InterPro"/>
</dbReference>
<feature type="transmembrane region" description="Helical" evidence="9">
    <location>
        <begin position="755"/>
        <end position="775"/>
    </location>
</feature>
<dbReference type="GO" id="GO:0051117">
    <property type="term" value="F:ATPase binding"/>
    <property type="evidence" value="ECO:0007669"/>
    <property type="project" value="TreeGrafter"/>
</dbReference>
<dbReference type="InterPro" id="IPR002490">
    <property type="entry name" value="V-ATPase_116kDa_su"/>
</dbReference>
<dbReference type="GO" id="GO:0046961">
    <property type="term" value="F:proton-transporting ATPase activity, rotational mechanism"/>
    <property type="evidence" value="ECO:0007669"/>
    <property type="project" value="InterPro"/>
</dbReference>
<reference evidence="12" key="3">
    <citation type="submission" date="2016-03" db="UniProtKB">
        <authorList>
            <consortium name="EnsemblProtists"/>
        </authorList>
    </citation>
    <scope>IDENTIFICATION</scope>
</reference>
<keyword evidence="8 9" id="KW-0472">Membrane</keyword>
<evidence type="ECO:0000256" key="7">
    <source>
        <dbReference type="ARBA" id="ARBA00023065"/>
    </source>
</evidence>
<dbReference type="RefSeq" id="XP_005819731.1">
    <property type="nucleotide sequence ID" value="XM_005819674.1"/>
</dbReference>
<dbReference type="KEGG" id="gtt:GUITHDRAFT_158958"/>
<feature type="transmembrane region" description="Helical" evidence="9">
    <location>
        <begin position="419"/>
        <end position="444"/>
    </location>
</feature>
<dbReference type="GO" id="GO:0007035">
    <property type="term" value="P:vacuolar acidification"/>
    <property type="evidence" value="ECO:0007669"/>
    <property type="project" value="TreeGrafter"/>
</dbReference>
<feature type="transmembrane region" description="Helical" evidence="9">
    <location>
        <begin position="541"/>
        <end position="563"/>
    </location>
</feature>
<feature type="transmembrane region" description="Helical" evidence="9">
    <location>
        <begin position="575"/>
        <end position="596"/>
    </location>
</feature>
<evidence type="ECO:0000313" key="11">
    <source>
        <dbReference type="EMBL" id="EKX32751.1"/>
    </source>
</evidence>
<dbReference type="OMA" id="HYVIHTI"/>
<dbReference type="AlphaFoldDB" id="L1I909"/>
<dbReference type="PaxDb" id="55529-EKX32751"/>
<evidence type="ECO:0000256" key="6">
    <source>
        <dbReference type="ARBA" id="ARBA00022989"/>
    </source>
</evidence>
<dbReference type="Proteomes" id="UP000011087">
    <property type="component" value="Unassembled WGS sequence"/>
</dbReference>
<keyword evidence="7 9" id="KW-0406">Ion transport</keyword>
<name>L1I909_GUITC</name>
<dbReference type="OrthoDB" id="10264220at2759"/>
<evidence type="ECO:0000256" key="8">
    <source>
        <dbReference type="ARBA" id="ARBA00023136"/>
    </source>
</evidence>
<keyword evidence="5 9" id="KW-0375">Hydrogen ion transport</keyword>
<reference evidence="11 13" key="1">
    <citation type="journal article" date="2012" name="Nature">
        <title>Algal genomes reveal evolutionary mosaicism and the fate of nucleomorphs.</title>
        <authorList>
            <consortium name="DOE Joint Genome Institute"/>
            <person name="Curtis B.A."/>
            <person name="Tanifuji G."/>
            <person name="Burki F."/>
            <person name="Gruber A."/>
            <person name="Irimia M."/>
            <person name="Maruyama S."/>
            <person name="Arias M.C."/>
            <person name="Ball S.G."/>
            <person name="Gile G.H."/>
            <person name="Hirakawa Y."/>
            <person name="Hopkins J.F."/>
            <person name="Kuo A."/>
            <person name="Rensing S.A."/>
            <person name="Schmutz J."/>
            <person name="Symeonidi A."/>
            <person name="Elias M."/>
            <person name="Eveleigh R.J."/>
            <person name="Herman E.K."/>
            <person name="Klute M.J."/>
            <person name="Nakayama T."/>
            <person name="Obornik M."/>
            <person name="Reyes-Prieto A."/>
            <person name="Armbrust E.V."/>
            <person name="Aves S.J."/>
            <person name="Beiko R.G."/>
            <person name="Coutinho P."/>
            <person name="Dacks J.B."/>
            <person name="Durnford D.G."/>
            <person name="Fast N.M."/>
            <person name="Green B.R."/>
            <person name="Grisdale C.J."/>
            <person name="Hempel F."/>
            <person name="Henrissat B."/>
            <person name="Hoppner M.P."/>
            <person name="Ishida K."/>
            <person name="Kim E."/>
            <person name="Koreny L."/>
            <person name="Kroth P.G."/>
            <person name="Liu Y."/>
            <person name="Malik S.B."/>
            <person name="Maier U.G."/>
            <person name="McRose D."/>
            <person name="Mock T."/>
            <person name="Neilson J.A."/>
            <person name="Onodera N.T."/>
            <person name="Poole A.M."/>
            <person name="Pritham E.J."/>
            <person name="Richards T.A."/>
            <person name="Rocap G."/>
            <person name="Roy S.W."/>
            <person name="Sarai C."/>
            <person name="Schaack S."/>
            <person name="Shirato S."/>
            <person name="Slamovits C.H."/>
            <person name="Spencer D.F."/>
            <person name="Suzuki S."/>
            <person name="Worden A.Z."/>
            <person name="Zauner S."/>
            <person name="Barry K."/>
            <person name="Bell C."/>
            <person name="Bharti A.K."/>
            <person name="Crow J.A."/>
            <person name="Grimwood J."/>
            <person name="Kramer R."/>
            <person name="Lindquist E."/>
            <person name="Lucas S."/>
            <person name="Salamov A."/>
            <person name="McFadden G.I."/>
            <person name="Lane C.E."/>
            <person name="Keeling P.J."/>
            <person name="Gray M.W."/>
            <person name="Grigoriev I.V."/>
            <person name="Archibald J.M."/>
        </authorList>
    </citation>
    <scope>NUCLEOTIDE SEQUENCE</scope>
    <source>
        <strain evidence="11 13">CCMP2712</strain>
    </source>
</reference>
<dbReference type="Pfam" id="PF01496">
    <property type="entry name" value="V_ATPase_I"/>
    <property type="match status" value="1"/>
</dbReference>
<keyword evidence="6 9" id="KW-1133">Transmembrane helix</keyword>
<dbReference type="EMBL" id="JH993173">
    <property type="protein sequence ID" value="EKX32751.1"/>
    <property type="molecule type" value="Genomic_DNA"/>
</dbReference>
<evidence type="ECO:0000256" key="4">
    <source>
        <dbReference type="ARBA" id="ARBA00022692"/>
    </source>
</evidence>
<keyword evidence="13" id="KW-1185">Reference proteome</keyword>
<feature type="coiled-coil region" evidence="10">
    <location>
        <begin position="108"/>
        <end position="135"/>
    </location>
</feature>
<sequence>MDIHERLRSPHPEDAFRSERMVLVQLLMEREAAHDSVDELARLECMHFIDSDANKDKTAFQRPWVSEVRLCDDLLRQLRLFRDKARRLGLSLNSLPLDEEPGRGSAGLGDLHEELTELEREIKEMDGRQRSMDRSYHEKLEHLMVVQRADEELLRAEPSRVTSADVEEETGALMMEEGGREGQTLRSMFGVLPVDKRETFTRVIWRVTRGNAIVHFSSRPAGMRQASSSGEAEEVEKVAFAIFFSGRVIEDKISKLCATMEAHRYHVPKGLTERTNLLRQLKRDIQDHVAITSSAERRQAELVGKLARSLGEKERMVLQEKAIFATMNLFNTLVSNRTVIAEGWVPVESLPALRSALQRGMKRSGAATPSVVHVLKADLTPPTFIKTNKLTESFQALNDAYGTPRYLELNPGMFYPVTYSFLFGIMFGDMGHGFLMLLAAIFLISKEKDWAGKRLHELVSPAFGGRYVLLLMSLFSIYCGSVYNECFGQSLLPWSYWSLHLRAGSSSYDAAPVAPPPYGVDPIWGIAENKLGYQNSFKMKISIIIGVSQMVFGLACKTLNCVYFRKWKDLLFENIPEYVFLLSIFGYLCFLIIYKWSTDWVGLGLPAPPLLDTLLGMLLEVGSPIPKERLLYPGQATVQTILVIVALIAVPCMLFPKPLLMQAEHKNGYEPVDAEDNSQGHGEGEGEGEFDMGEVLIHQSIHTIEFVLGTVSNTASYLRLWALSLAHAGLSEVFWERVMLAALELEGVSVWGQGLAVFCAFAVWAFMTFSVLMVMETLSACLHDIRLHWVEFQVNLHLVPLHLLADD</sequence>
<dbReference type="EnsemblProtists" id="EKX32751">
    <property type="protein sequence ID" value="EKX32751"/>
    <property type="gene ID" value="GUITHDRAFT_158958"/>
</dbReference>
<feature type="transmembrane region" description="Helical" evidence="9">
    <location>
        <begin position="465"/>
        <end position="483"/>
    </location>
</feature>
<evidence type="ECO:0000256" key="5">
    <source>
        <dbReference type="ARBA" id="ARBA00022781"/>
    </source>
</evidence>
<keyword evidence="10" id="KW-0175">Coiled coil</keyword>
<dbReference type="eggNOG" id="KOG2189">
    <property type="taxonomic scope" value="Eukaryota"/>
</dbReference>
<proteinExistence type="inferred from homology"/>
<comment type="function">
    <text evidence="9">Essential component of the vacuolar proton pump (V-ATPase), a multimeric enzyme that catalyzes the translocation of protons across the membranes. Required for assembly and activity of the V-ATPase.</text>
</comment>
<protein>
    <recommendedName>
        <fullName evidence="9">V-type proton ATPase subunit a</fullName>
    </recommendedName>
</protein>
<keyword evidence="3 9" id="KW-0813">Transport</keyword>
<evidence type="ECO:0000256" key="2">
    <source>
        <dbReference type="ARBA" id="ARBA00009904"/>
    </source>
</evidence>
<dbReference type="GeneID" id="17289492"/>
<accession>L1I909</accession>
<dbReference type="PIRSF" id="PIRSF001293">
    <property type="entry name" value="ATP6V0A1"/>
    <property type="match status" value="1"/>
</dbReference>
<dbReference type="InterPro" id="IPR026028">
    <property type="entry name" value="V-type_ATPase_116kDa_su_euka"/>
</dbReference>
<comment type="subcellular location">
    <subcellularLocation>
        <location evidence="1">Membrane</location>
        <topology evidence="1">Multi-pass membrane protein</topology>
    </subcellularLocation>
</comment>
<evidence type="ECO:0000256" key="1">
    <source>
        <dbReference type="ARBA" id="ARBA00004141"/>
    </source>
</evidence>
<gene>
    <name evidence="11" type="ORF">GUITHDRAFT_158958</name>
</gene>
<evidence type="ECO:0000256" key="9">
    <source>
        <dbReference type="RuleBase" id="RU361189"/>
    </source>
</evidence>
<feature type="transmembrane region" description="Helical" evidence="9">
    <location>
        <begin position="636"/>
        <end position="656"/>
    </location>
</feature>
<dbReference type="HOGENOM" id="CLU_005230_0_2_1"/>
<evidence type="ECO:0000256" key="3">
    <source>
        <dbReference type="ARBA" id="ARBA00022448"/>
    </source>
</evidence>
<organism evidence="11">
    <name type="scientific">Guillardia theta (strain CCMP2712)</name>
    <name type="common">Cryptophyte</name>
    <dbReference type="NCBI Taxonomy" id="905079"/>
    <lineage>
        <taxon>Eukaryota</taxon>
        <taxon>Cryptophyceae</taxon>
        <taxon>Pyrenomonadales</taxon>
        <taxon>Geminigeraceae</taxon>
        <taxon>Guillardia</taxon>
    </lineage>
</organism>
<evidence type="ECO:0000256" key="10">
    <source>
        <dbReference type="SAM" id="Coils"/>
    </source>
</evidence>
<evidence type="ECO:0000313" key="12">
    <source>
        <dbReference type="EnsemblProtists" id="EKX32751"/>
    </source>
</evidence>